<feature type="domain" description="Ketopantoate reductase C-terminal" evidence="10">
    <location>
        <begin position="225"/>
        <end position="373"/>
    </location>
</feature>
<dbReference type="Gene3D" id="1.10.1040.10">
    <property type="entry name" value="N-(1-d-carboxylethyl)-l-norvaline Dehydrogenase, domain 2"/>
    <property type="match status" value="1"/>
</dbReference>
<evidence type="ECO:0000313" key="12">
    <source>
        <dbReference type="Proteomes" id="UP000055590"/>
    </source>
</evidence>
<reference evidence="11 12" key="1">
    <citation type="submission" date="2015-08" db="EMBL/GenBank/DDBJ databases">
        <authorList>
            <person name="Babu N.S."/>
            <person name="Beckwith C.J."/>
            <person name="Beseler K.G."/>
            <person name="Brison A."/>
            <person name="Carone J.V."/>
            <person name="Caskin T.P."/>
            <person name="Diamond M."/>
            <person name="Durham M.E."/>
            <person name="Foxe J.M."/>
            <person name="Go M."/>
            <person name="Henderson B.A."/>
            <person name="Jones I.B."/>
            <person name="McGettigan J.A."/>
            <person name="Micheletti S.J."/>
            <person name="Nasrallah M.E."/>
            <person name="Ortiz D."/>
            <person name="Piller C.R."/>
            <person name="Privatt S.R."/>
            <person name="Schneider S.L."/>
            <person name="Sharp S."/>
            <person name="Smith T.C."/>
            <person name="Stanton J.D."/>
            <person name="Ullery H.E."/>
            <person name="Wilson R.J."/>
            <person name="Serrano M.G."/>
            <person name="Buck G."/>
            <person name="Lee V."/>
            <person name="Wang Y."/>
            <person name="Carvalho R."/>
            <person name="Voegtly L."/>
            <person name="Shi R."/>
            <person name="Duckworth R."/>
            <person name="Johnson A."/>
            <person name="Loviza R."/>
            <person name="Walstead R."/>
            <person name="Shah Z."/>
            <person name="Kiflezghi M."/>
            <person name="Wade K."/>
            <person name="Ball S.L."/>
            <person name="Bradley K.W."/>
            <person name="Asai D.J."/>
            <person name="Bowman C.A."/>
            <person name="Russell D.A."/>
            <person name="Pope W.H."/>
            <person name="Jacobs-Sera D."/>
            <person name="Hendrix R.W."/>
            <person name="Hatfull G.F."/>
        </authorList>
    </citation>
    <scope>NUCLEOTIDE SEQUENCE [LARGE SCALE GENOMIC DNA]</scope>
    <source>
        <strain evidence="11 12">DSM 27710</strain>
    </source>
</reference>
<dbReference type="InterPro" id="IPR008927">
    <property type="entry name" value="6-PGluconate_DH-like_C_sf"/>
</dbReference>
<evidence type="ECO:0000259" key="9">
    <source>
        <dbReference type="Pfam" id="PF02558"/>
    </source>
</evidence>
<protein>
    <recommendedName>
        <fullName evidence="4">2-dehydropantoate 2-reductase</fullName>
        <ecNumber evidence="3">1.1.1.169</ecNumber>
    </recommendedName>
    <alternativeName>
        <fullName evidence="7">Ketopantoate reductase</fullName>
    </alternativeName>
</protein>
<feature type="domain" description="Ketopantoate reductase N-terminal" evidence="9">
    <location>
        <begin position="52"/>
        <end position="200"/>
    </location>
</feature>
<sequence length="407" mass="43147">MDTPDIRACEEVVPASEGPTSSAALRAIAPLSGSACADTLVSPAPPSAPRLLVVGCGGIGGVIAATLVEQGQRLTVVTRRAAITEAIRLRGFDLRDELGQRRIRGEVELVEELPVEGSWDFVFLAVPPTGLVEAARGAAPLLAKGGALVCFQNGLAEERLARIVGPERVIGAVVAWGASSPDPGVFERTSAGGFTLGRLDGEVGEQLESLGRILEAIGPVELSTNLRGARWSKLALNCAVSSLGTIGGDRLGVLMRHRFVRRLALEVMTEAVVVARAEGVRLEKVAGTLDLEWVALTDAERSGAGSPSVMAKHALLLAVGARYRRLRSSMLAAIERGREPPVDYLNGEVVDRAMRHGIGAPLNARIRELVHAIARREERSEVSTLRRLYDETRYPGANAAQKSPPPA</sequence>
<dbReference type="NCBIfam" id="TIGR00745">
    <property type="entry name" value="apbA_panE"/>
    <property type="match status" value="1"/>
</dbReference>
<dbReference type="KEGG" id="vin:AKJ08_3179"/>
<evidence type="ECO:0000259" key="10">
    <source>
        <dbReference type="Pfam" id="PF08546"/>
    </source>
</evidence>
<dbReference type="SUPFAM" id="SSF51735">
    <property type="entry name" value="NAD(P)-binding Rossmann-fold domains"/>
    <property type="match status" value="1"/>
</dbReference>
<evidence type="ECO:0000256" key="8">
    <source>
        <dbReference type="ARBA" id="ARBA00048793"/>
    </source>
</evidence>
<dbReference type="EC" id="1.1.1.169" evidence="3"/>
<dbReference type="InterPro" id="IPR036291">
    <property type="entry name" value="NAD(P)-bd_dom_sf"/>
</dbReference>
<dbReference type="GO" id="GO:0005737">
    <property type="term" value="C:cytoplasm"/>
    <property type="evidence" value="ECO:0007669"/>
    <property type="project" value="TreeGrafter"/>
</dbReference>
<evidence type="ECO:0000256" key="5">
    <source>
        <dbReference type="ARBA" id="ARBA00022857"/>
    </source>
</evidence>
<dbReference type="Pfam" id="PF02558">
    <property type="entry name" value="ApbA"/>
    <property type="match status" value="1"/>
</dbReference>
<dbReference type="OrthoDB" id="5333395at2"/>
<dbReference type="InterPro" id="IPR051402">
    <property type="entry name" value="KPR-Related"/>
</dbReference>
<evidence type="ECO:0000313" key="11">
    <source>
        <dbReference type="EMBL" id="AKU92792.1"/>
    </source>
</evidence>
<dbReference type="GO" id="GO:0008677">
    <property type="term" value="F:2-dehydropantoate 2-reductase activity"/>
    <property type="evidence" value="ECO:0007669"/>
    <property type="project" value="UniProtKB-EC"/>
</dbReference>
<keyword evidence="12" id="KW-1185">Reference proteome</keyword>
<proteinExistence type="inferred from homology"/>
<gene>
    <name evidence="11" type="ORF">AKJ08_3179</name>
</gene>
<comment type="similarity">
    <text evidence="2">Belongs to the ketopantoate reductase family.</text>
</comment>
<dbReference type="GO" id="GO:0015940">
    <property type="term" value="P:pantothenate biosynthetic process"/>
    <property type="evidence" value="ECO:0007669"/>
    <property type="project" value="UniProtKB-UniPathway"/>
</dbReference>
<evidence type="ECO:0000256" key="2">
    <source>
        <dbReference type="ARBA" id="ARBA00007870"/>
    </source>
</evidence>
<dbReference type="InterPro" id="IPR013328">
    <property type="entry name" value="6PGD_dom2"/>
</dbReference>
<dbReference type="Pfam" id="PF08546">
    <property type="entry name" value="ApbA_C"/>
    <property type="match status" value="1"/>
</dbReference>
<evidence type="ECO:0000256" key="6">
    <source>
        <dbReference type="ARBA" id="ARBA00023002"/>
    </source>
</evidence>
<dbReference type="EMBL" id="CP012332">
    <property type="protein sequence ID" value="AKU92792.1"/>
    <property type="molecule type" value="Genomic_DNA"/>
</dbReference>
<dbReference type="InterPro" id="IPR003710">
    <property type="entry name" value="ApbA"/>
</dbReference>
<dbReference type="PANTHER" id="PTHR21708">
    <property type="entry name" value="PROBABLE 2-DEHYDROPANTOATE 2-REDUCTASE"/>
    <property type="match status" value="1"/>
</dbReference>
<dbReference type="InterPro" id="IPR013332">
    <property type="entry name" value="KPR_N"/>
</dbReference>
<dbReference type="Gene3D" id="3.40.50.720">
    <property type="entry name" value="NAD(P)-binding Rossmann-like Domain"/>
    <property type="match status" value="1"/>
</dbReference>
<dbReference type="PANTHER" id="PTHR21708:SF26">
    <property type="entry name" value="2-DEHYDROPANTOATE 2-REDUCTASE"/>
    <property type="match status" value="1"/>
</dbReference>
<keyword evidence="5" id="KW-0521">NADP</keyword>
<dbReference type="Proteomes" id="UP000055590">
    <property type="component" value="Chromosome"/>
</dbReference>
<dbReference type="AlphaFoldDB" id="A0A0K1PH14"/>
<dbReference type="UniPathway" id="UPA00028">
    <property type="reaction ID" value="UER00004"/>
</dbReference>
<comment type="catalytic activity">
    <reaction evidence="8">
        <text>(R)-pantoate + NADP(+) = 2-dehydropantoate + NADPH + H(+)</text>
        <dbReference type="Rhea" id="RHEA:16233"/>
        <dbReference type="ChEBI" id="CHEBI:11561"/>
        <dbReference type="ChEBI" id="CHEBI:15378"/>
        <dbReference type="ChEBI" id="CHEBI:15980"/>
        <dbReference type="ChEBI" id="CHEBI:57783"/>
        <dbReference type="ChEBI" id="CHEBI:58349"/>
        <dbReference type="EC" id="1.1.1.169"/>
    </reaction>
</comment>
<dbReference type="SUPFAM" id="SSF48179">
    <property type="entry name" value="6-phosphogluconate dehydrogenase C-terminal domain-like"/>
    <property type="match status" value="1"/>
</dbReference>
<dbReference type="STRING" id="1391653.AKJ08_3179"/>
<evidence type="ECO:0000256" key="1">
    <source>
        <dbReference type="ARBA" id="ARBA00004994"/>
    </source>
</evidence>
<keyword evidence="6" id="KW-0560">Oxidoreductase</keyword>
<dbReference type="InterPro" id="IPR013752">
    <property type="entry name" value="KPA_reductase"/>
</dbReference>
<evidence type="ECO:0000256" key="3">
    <source>
        <dbReference type="ARBA" id="ARBA00013014"/>
    </source>
</evidence>
<evidence type="ECO:0000256" key="4">
    <source>
        <dbReference type="ARBA" id="ARBA00019465"/>
    </source>
</evidence>
<comment type="pathway">
    <text evidence="1">Cofactor biosynthesis; (R)-pantothenate biosynthesis; (R)-pantoate from 3-methyl-2-oxobutanoate: step 2/2.</text>
</comment>
<name>A0A0K1PH14_9BACT</name>
<accession>A0A0K1PH14</accession>
<evidence type="ECO:0000256" key="7">
    <source>
        <dbReference type="ARBA" id="ARBA00032024"/>
    </source>
</evidence>
<organism evidence="11 12">
    <name type="scientific">Vulgatibacter incomptus</name>
    <dbReference type="NCBI Taxonomy" id="1391653"/>
    <lineage>
        <taxon>Bacteria</taxon>
        <taxon>Pseudomonadati</taxon>
        <taxon>Myxococcota</taxon>
        <taxon>Myxococcia</taxon>
        <taxon>Myxococcales</taxon>
        <taxon>Cystobacterineae</taxon>
        <taxon>Vulgatibacteraceae</taxon>
        <taxon>Vulgatibacter</taxon>
    </lineage>
</organism>